<dbReference type="Gene3D" id="2.60.120.260">
    <property type="entry name" value="Galactose-binding domain-like"/>
    <property type="match status" value="2"/>
</dbReference>
<feature type="signal peptide" evidence="4">
    <location>
        <begin position="1"/>
        <end position="21"/>
    </location>
</feature>
<feature type="domain" description="Bacterial alpha-L-rhamnosidase N-terminal" evidence="6">
    <location>
        <begin position="171"/>
        <end position="345"/>
    </location>
</feature>
<accession>A0ABT3PZQ7</accession>
<dbReference type="Pfam" id="PF17389">
    <property type="entry name" value="Bac_rhamnosid6H"/>
    <property type="match status" value="1"/>
</dbReference>
<dbReference type="Gene3D" id="1.50.10.10">
    <property type="match status" value="1"/>
</dbReference>
<comment type="catalytic activity">
    <reaction evidence="1">
        <text>Hydrolysis of terminal non-reducing alpha-L-rhamnose residues in alpha-L-rhamnosides.</text>
        <dbReference type="EC" id="3.2.1.40"/>
    </reaction>
</comment>
<reference evidence="9 10" key="1">
    <citation type="submission" date="2021-11" db="EMBL/GenBank/DDBJ databases">
        <title>Aliifidinibius sp. nov., a new bacterium isolated from saline soil.</title>
        <authorList>
            <person name="Galisteo C."/>
            <person name="De La Haba R."/>
            <person name="Sanchez-Porro C."/>
            <person name="Ventosa A."/>
        </authorList>
    </citation>
    <scope>NUCLEOTIDE SEQUENCE [LARGE SCALE GENOMIC DNA]</scope>
    <source>
        <strain evidence="9 10">KACC 190600</strain>
    </source>
</reference>
<evidence type="ECO:0000259" key="8">
    <source>
        <dbReference type="Pfam" id="PF17390"/>
    </source>
</evidence>
<dbReference type="Gene3D" id="2.60.40.10">
    <property type="entry name" value="Immunoglobulins"/>
    <property type="match status" value="1"/>
</dbReference>
<gene>
    <name evidence="9" type="ORF">LQ318_10425</name>
</gene>
<proteinExistence type="predicted"/>
<protein>
    <recommendedName>
        <fullName evidence="2">alpha-L-rhamnosidase</fullName>
        <ecNumber evidence="2">3.2.1.40</ecNumber>
    </recommendedName>
</protein>
<dbReference type="GO" id="GO:0016787">
    <property type="term" value="F:hydrolase activity"/>
    <property type="evidence" value="ECO:0007669"/>
    <property type="project" value="UniProtKB-KW"/>
</dbReference>
<feature type="domain" description="Alpha-L-rhamnosidase six-hairpin glycosidase" evidence="7">
    <location>
        <begin position="469"/>
        <end position="810"/>
    </location>
</feature>
<dbReference type="PANTHER" id="PTHR33307:SF6">
    <property type="entry name" value="ALPHA-RHAMNOSIDASE (EUROFUNG)-RELATED"/>
    <property type="match status" value="1"/>
</dbReference>
<sequence length="937" mass="105963">MMMPSQINKVFCLILLGIALAACQSSSGTEAPTQLTIEYITNPVGLDVEAPRFSWILNNNQRGASQTAYQIAVSQNEEELRKGTETVWDTGKISSSETVNIQYEGKELESSETYYWRVRTWDGDDSATPWSEMNSFQMGLLETDDWQAQWIAHPDSAVVAPLLRKDFAIDKEIASATLYTTGVGYYEMYLNGEKVGDHVLDPAITDYNDRILYETYEVTDLLNSGNNALGLWLGEGAWRLREGDDRWAWYGMNNNFGKPMGIAQLHIRFDDGSETVVTTDESWTAAQSPITYNSVYGGEDYDARLEQEGWSEINFDDSSWQRAEILANPDITLDSQLMPSIRVTQTIEAVRQTQPDSNTYLFDLGQNIPGWWRMEVEGERGTELKIRGAETLNDSLFPTPLKPDDSLSTDKAYHRDVWTTYTLKGGGNESYEPRFFYTGFRYVEVQVDHPDQLNSLQVSGQVVHSDIPRNGRFSSSDTLLNDIYEATIWSQRGNLHGFPTDCPHREKGGYNGDGQVIAEASMHDFHMQPFYRKWIQDMRDAQYENGRIPNTSPTMLGGTGGGIAWGSAYILIPWWMHQYYHDTEILIEHYPAMKRYLQYLKTLASEEDENPEEKYIINEFGGHWDSLGEWEAPIRERNGPINPLTNTYYWYLNNITSAKIAGVLGKEEDREEYLALADSIKGAFNQKFFDSKTNLYGTEEPYQSYLLFALAGDLVPAGHRQEVLDNLIEDIMVTRDGHLATGILGTKHLFSVLSDEGREDVIHRMVTQKTFPSWGYWLENGATTLWENWEGESSHNHQMFGSVNEYFYKYLAGIRAPTDEGTTTGYKHIQIKPFIPADMDHAKASVETIRGIISSEWERADGELSLKVTIPPNTTGMVSIPDLGNEEVQISEGDDLVWDAGNAINTGNGIKNGTRKEGTVIFDIESGSYSFTLSPIN</sequence>
<feature type="domain" description="Alpha-L-rhamnosidase concanavalin-like" evidence="5">
    <location>
        <begin position="356"/>
        <end position="464"/>
    </location>
</feature>
<dbReference type="Pfam" id="PF17390">
    <property type="entry name" value="Bac_rhamnosid_C"/>
    <property type="match status" value="1"/>
</dbReference>
<keyword evidence="10" id="KW-1185">Reference proteome</keyword>
<evidence type="ECO:0000259" key="6">
    <source>
        <dbReference type="Pfam" id="PF08531"/>
    </source>
</evidence>
<evidence type="ECO:0000256" key="2">
    <source>
        <dbReference type="ARBA" id="ARBA00012652"/>
    </source>
</evidence>
<dbReference type="InterPro" id="IPR008928">
    <property type="entry name" value="6-hairpin_glycosidase_sf"/>
</dbReference>
<evidence type="ECO:0000313" key="9">
    <source>
        <dbReference type="EMBL" id="MCW9713322.1"/>
    </source>
</evidence>
<evidence type="ECO:0000259" key="7">
    <source>
        <dbReference type="Pfam" id="PF17389"/>
    </source>
</evidence>
<dbReference type="Pfam" id="PF25788">
    <property type="entry name" value="Ig_Rha78A_N"/>
    <property type="match status" value="1"/>
</dbReference>
<evidence type="ECO:0000256" key="3">
    <source>
        <dbReference type="ARBA" id="ARBA00022801"/>
    </source>
</evidence>
<evidence type="ECO:0000256" key="4">
    <source>
        <dbReference type="SAM" id="SignalP"/>
    </source>
</evidence>
<dbReference type="SUPFAM" id="SSF48208">
    <property type="entry name" value="Six-hairpin glycosidases"/>
    <property type="match status" value="1"/>
</dbReference>
<keyword evidence="3 9" id="KW-0378">Hydrolase</keyword>
<dbReference type="Proteomes" id="UP001207337">
    <property type="component" value="Unassembled WGS sequence"/>
</dbReference>
<dbReference type="InterPro" id="IPR016007">
    <property type="entry name" value="Alpha_rhamnosid"/>
</dbReference>
<organism evidence="9 10">
    <name type="scientific">Fodinibius salicampi</name>
    <dbReference type="NCBI Taxonomy" id="1920655"/>
    <lineage>
        <taxon>Bacteria</taxon>
        <taxon>Pseudomonadati</taxon>
        <taxon>Balneolota</taxon>
        <taxon>Balneolia</taxon>
        <taxon>Balneolales</taxon>
        <taxon>Balneolaceae</taxon>
        <taxon>Fodinibius</taxon>
    </lineage>
</organism>
<dbReference type="EMBL" id="JAJNDC010000002">
    <property type="protein sequence ID" value="MCW9713322.1"/>
    <property type="molecule type" value="Genomic_DNA"/>
</dbReference>
<dbReference type="InterPro" id="IPR013737">
    <property type="entry name" value="Bac_rhamnosid_N"/>
</dbReference>
<dbReference type="InterPro" id="IPR013783">
    <property type="entry name" value="Ig-like_fold"/>
</dbReference>
<dbReference type="Pfam" id="PF05592">
    <property type="entry name" value="Bac_rhamnosid"/>
    <property type="match status" value="1"/>
</dbReference>
<evidence type="ECO:0000256" key="1">
    <source>
        <dbReference type="ARBA" id="ARBA00001445"/>
    </source>
</evidence>
<name>A0ABT3PZQ7_9BACT</name>
<keyword evidence="4" id="KW-0732">Signal</keyword>
<dbReference type="RefSeq" id="WP_345694272.1">
    <property type="nucleotide sequence ID" value="NZ_BAABRS010000002.1"/>
</dbReference>
<dbReference type="InterPro" id="IPR035396">
    <property type="entry name" value="Bac_rhamnosid6H"/>
</dbReference>
<feature type="domain" description="Alpha-L-rhamnosidase C-terminal" evidence="8">
    <location>
        <begin position="822"/>
        <end position="891"/>
    </location>
</feature>
<dbReference type="Gene3D" id="2.60.420.10">
    <property type="entry name" value="Maltose phosphorylase, domain 3"/>
    <property type="match status" value="1"/>
</dbReference>
<evidence type="ECO:0000259" key="5">
    <source>
        <dbReference type="Pfam" id="PF05592"/>
    </source>
</evidence>
<dbReference type="InterPro" id="IPR008902">
    <property type="entry name" value="Rhamnosid_concanavalin"/>
</dbReference>
<comment type="caution">
    <text evidence="9">The sequence shown here is derived from an EMBL/GenBank/DDBJ whole genome shotgun (WGS) entry which is preliminary data.</text>
</comment>
<dbReference type="InterPro" id="IPR012341">
    <property type="entry name" value="6hp_glycosidase-like_sf"/>
</dbReference>
<dbReference type="PIRSF" id="PIRSF010631">
    <property type="entry name" value="A-rhamnsds"/>
    <property type="match status" value="1"/>
</dbReference>
<evidence type="ECO:0000313" key="10">
    <source>
        <dbReference type="Proteomes" id="UP001207337"/>
    </source>
</evidence>
<feature type="chain" id="PRO_5045878882" description="alpha-L-rhamnosidase" evidence="4">
    <location>
        <begin position="22"/>
        <end position="937"/>
    </location>
</feature>
<dbReference type="PANTHER" id="PTHR33307">
    <property type="entry name" value="ALPHA-RHAMNOSIDASE (EUROFUNG)"/>
    <property type="match status" value="1"/>
</dbReference>
<dbReference type="InterPro" id="IPR035398">
    <property type="entry name" value="Bac_rhamnosid_C"/>
</dbReference>
<dbReference type="Pfam" id="PF08531">
    <property type="entry name" value="Bac_rhamnosid_N"/>
    <property type="match status" value="1"/>
</dbReference>
<dbReference type="EC" id="3.2.1.40" evidence="2"/>